<protein>
    <submittedName>
        <fullName evidence="2">Galactonate dehydratase</fullName>
    </submittedName>
</protein>
<dbReference type="EMBL" id="FNIA01000007">
    <property type="protein sequence ID" value="SDM76005.1"/>
    <property type="molecule type" value="Genomic_DNA"/>
</dbReference>
<feature type="region of interest" description="Disordered" evidence="1">
    <location>
        <begin position="1"/>
        <end position="21"/>
    </location>
</feature>
<dbReference type="InterPro" id="IPR036849">
    <property type="entry name" value="Enolase-like_C_sf"/>
</dbReference>
<proteinExistence type="predicted"/>
<dbReference type="AlphaFoldDB" id="A0A1G9VVY4"/>
<organism evidence="2 3">
    <name type="scientific">Haloarchaeobius iranensis</name>
    <dbReference type="NCBI Taxonomy" id="996166"/>
    <lineage>
        <taxon>Archaea</taxon>
        <taxon>Methanobacteriati</taxon>
        <taxon>Methanobacteriota</taxon>
        <taxon>Stenosarchaea group</taxon>
        <taxon>Halobacteria</taxon>
        <taxon>Halobacteriales</taxon>
        <taxon>Halorubellaceae</taxon>
        <taxon>Haloarchaeobius</taxon>
    </lineage>
</organism>
<dbReference type="Gene3D" id="3.20.20.120">
    <property type="entry name" value="Enolase-like C-terminal domain"/>
    <property type="match status" value="1"/>
</dbReference>
<dbReference type="STRING" id="996166.SAMN05192554_10716"/>
<sequence>MTDPSVFDYEDGYVQVPDGPGLGVTVDEDALAAASREPDWHNPVWRRADGSVTEW</sequence>
<evidence type="ECO:0000313" key="2">
    <source>
        <dbReference type="EMBL" id="SDM76005.1"/>
    </source>
</evidence>
<dbReference type="Proteomes" id="UP000199370">
    <property type="component" value="Unassembled WGS sequence"/>
</dbReference>
<reference evidence="2 3" key="1">
    <citation type="submission" date="2016-10" db="EMBL/GenBank/DDBJ databases">
        <authorList>
            <person name="de Groot N.N."/>
        </authorList>
    </citation>
    <scope>NUCLEOTIDE SEQUENCE [LARGE SCALE GENOMIC DNA]</scope>
    <source>
        <strain evidence="3">EB21,IBRC-M 10013,KCTC 4048</strain>
    </source>
</reference>
<gene>
    <name evidence="2" type="ORF">SAMN05192554_10716</name>
</gene>
<evidence type="ECO:0000313" key="3">
    <source>
        <dbReference type="Proteomes" id="UP000199370"/>
    </source>
</evidence>
<accession>A0A1G9VVY4</accession>
<evidence type="ECO:0000256" key="1">
    <source>
        <dbReference type="SAM" id="MobiDB-lite"/>
    </source>
</evidence>
<keyword evidence="3" id="KW-1185">Reference proteome</keyword>
<dbReference type="SUPFAM" id="SSF51604">
    <property type="entry name" value="Enolase C-terminal domain-like"/>
    <property type="match status" value="1"/>
</dbReference>
<name>A0A1G9VVY4_9EURY</name>